<name>A0A2P2E5K7_9LEPT</name>
<dbReference type="RefSeq" id="WP_108978551.1">
    <property type="nucleotide sequence ID" value="NZ_BFBB01000022.1"/>
</dbReference>
<reference evidence="1 2" key="1">
    <citation type="submission" date="2018-02" db="EMBL/GenBank/DDBJ databases">
        <title>Novel Leptospira species isolated from soil and water in Japan.</title>
        <authorList>
            <person name="Nakao R."/>
            <person name="Masuzawa T."/>
        </authorList>
    </citation>
    <scope>NUCLEOTIDE SEQUENCE [LARGE SCALE GENOMIC DNA]</scope>
    <source>
        <strain evidence="1 2">YH101</strain>
    </source>
</reference>
<dbReference type="AlphaFoldDB" id="A0A2P2E5K7"/>
<organism evidence="1 2">
    <name type="scientific">Leptospira ryugenii</name>
    <dbReference type="NCBI Taxonomy" id="1917863"/>
    <lineage>
        <taxon>Bacteria</taxon>
        <taxon>Pseudomonadati</taxon>
        <taxon>Spirochaetota</taxon>
        <taxon>Spirochaetia</taxon>
        <taxon>Leptospirales</taxon>
        <taxon>Leptospiraceae</taxon>
        <taxon>Leptospira</taxon>
    </lineage>
</organism>
<dbReference type="EMBL" id="BFBB01000022">
    <property type="protein sequence ID" value="GBF52157.1"/>
    <property type="molecule type" value="Genomic_DNA"/>
</dbReference>
<dbReference type="OrthoDB" id="2870454at2"/>
<accession>A0A2P2E5K7</accession>
<gene>
    <name evidence="1" type="ORF">LPTSP4_36960</name>
</gene>
<keyword evidence="2" id="KW-1185">Reference proteome</keyword>
<evidence type="ECO:0000313" key="2">
    <source>
        <dbReference type="Proteomes" id="UP000245133"/>
    </source>
</evidence>
<dbReference type="Proteomes" id="UP000245133">
    <property type="component" value="Unassembled WGS sequence"/>
</dbReference>
<sequence length="149" mass="17928">MDLKQEKLEEILRKYKAQPVGNGYIDVIVNRDYYKDFIAESIFNDFEINAISWWEYTKEISDRKFGMGGPKSWFFDGWFAEICTKDSYEEFNIMEYTSRKERIDTILEKIHSKVFKYFDGNISFLKNEELIPAFWFNVPDSWINQYIGT</sequence>
<protein>
    <submittedName>
        <fullName evidence="1">Uncharacterized protein</fullName>
    </submittedName>
</protein>
<proteinExistence type="predicted"/>
<comment type="caution">
    <text evidence="1">The sequence shown here is derived from an EMBL/GenBank/DDBJ whole genome shotgun (WGS) entry which is preliminary data.</text>
</comment>
<evidence type="ECO:0000313" key="1">
    <source>
        <dbReference type="EMBL" id="GBF52157.1"/>
    </source>
</evidence>